<dbReference type="STRING" id="1703345.A3860_37125"/>
<keyword evidence="6 7" id="KW-0998">Cell outer membrane</keyword>
<evidence type="ECO:0000256" key="7">
    <source>
        <dbReference type="PROSITE-ProRule" id="PRU01360"/>
    </source>
</evidence>
<comment type="caution">
    <text evidence="10">The sequence shown here is derived from an EMBL/GenBank/DDBJ whole genome shotgun (WGS) entry which is preliminary data.</text>
</comment>
<evidence type="ECO:0000256" key="8">
    <source>
        <dbReference type="SAM" id="SignalP"/>
    </source>
</evidence>
<organism evidence="10 11">
    <name type="scientific">Niastella vici</name>
    <dbReference type="NCBI Taxonomy" id="1703345"/>
    <lineage>
        <taxon>Bacteria</taxon>
        <taxon>Pseudomonadati</taxon>
        <taxon>Bacteroidota</taxon>
        <taxon>Chitinophagia</taxon>
        <taxon>Chitinophagales</taxon>
        <taxon>Chitinophagaceae</taxon>
        <taxon>Niastella</taxon>
    </lineage>
</organism>
<dbReference type="InterPro" id="IPR037066">
    <property type="entry name" value="Plug_dom_sf"/>
</dbReference>
<dbReference type="SUPFAM" id="SSF49464">
    <property type="entry name" value="Carboxypeptidase regulatory domain-like"/>
    <property type="match status" value="1"/>
</dbReference>
<dbReference type="NCBIfam" id="TIGR04057">
    <property type="entry name" value="SusC_RagA_signa"/>
    <property type="match status" value="1"/>
</dbReference>
<comment type="subcellular location">
    <subcellularLocation>
        <location evidence="1 7">Cell outer membrane</location>
        <topology evidence="1 7">Multi-pass membrane protein</topology>
    </subcellularLocation>
</comment>
<feature type="domain" description="TonB-dependent receptor plug" evidence="9">
    <location>
        <begin position="113"/>
        <end position="220"/>
    </location>
</feature>
<accession>A0A1V9FMM7</accession>
<dbReference type="AlphaFoldDB" id="A0A1V9FMM7"/>
<keyword evidence="3 7" id="KW-1134">Transmembrane beta strand</keyword>
<evidence type="ECO:0000256" key="6">
    <source>
        <dbReference type="ARBA" id="ARBA00023237"/>
    </source>
</evidence>
<dbReference type="GO" id="GO:0009279">
    <property type="term" value="C:cell outer membrane"/>
    <property type="evidence" value="ECO:0007669"/>
    <property type="project" value="UniProtKB-SubCell"/>
</dbReference>
<sequence length="1031" mass="113662">MKKGLLLYAYLLLSIVPCFAQTSVRGKVTGNNNEPLSGAGVRIKGSGNAVITNVSGEFTLSVPDNATLIISHVGYGAQEIPVAGRSFIEVSLQSQTVTMNEVVVIGYQAVSRKSVTTAVSSLNSKDIKSYVTGNVANAIQGKMAGVQVFSGNGLPGSQPTILIRGLSSLGKNTTPLVIVDGVETGYNALNFLNPADIETIDVLKDASASAIYGSRAGQGVILVTTKKGKGKIAVNLESSYGWDKLPKVKMADANEYVRIMNTVAANSGAAPYFSDPNNVSNTDYWNNTFDVGNRQNFNLSASGGKEGLSVYGSLGYYKQNSYYATNKGGDWQKITARLNADLALGKIFKVGIGFSPRFEKWLTSSESNLSRAYMMDPTTLPYKTEDSVYRSIPNGFMDMTAFNPYYSLPNRSPFNGIVNPDFYFRTNFDQNNAFGAQYSAYVEARPLSNLVLKTQVEGFGTSTSNTNYTPKYYLASNSNNKEDQEYEDNQQNIRWKITNTANYKLTYRQHNFDVLAGQSADNYTVKGTTVTKKGIPFEQEPYRYVSAATTIVNATGWNQPGAAPFGKMLSYFGSFRYNFKERYFLSATYRADATSLVNPLYRWGYFPTLSAAWVISDETFFEKLNHTVNYLKLRASWGKAGGNLPGLGQYFSTVGPTYYPDANGTAVVGYSPNYVANPEIKWEEQEDYTVGIDGNMFHNKLNFTLEGYVRTPKNLLLSIPVDPVLGYPQGYIPTQEANIGKLTTKGWDISVGYRDNITKKLRFGVDLTLSHFKTVAGFLGLADPVRYGVNNDVITTFRSRITKDHEPGAWYGYNVDGIFQTDAEAAGYVNKDNVRLQPLAKAGDLKFRDTDGNGVIDNKDLTDIGSPWPKLTGGLTLTLNYSNFDFRAEFYGSYGQKYNNGYRLLMNGSGKYNFKSGYGDKFWHGEGTSNSFPILKATDPNGNFSKMNSFLIEDASFTRCRLIQFGYTLPANLVKWINNCRVYASAQNLFTLTNYSGLNPELPFQGIGLNGIDNFQPMQTRSFLLGLSLGL</sequence>
<feature type="chain" id="PRO_5012190153" description="TonB-dependent receptor plug domain-containing protein" evidence="8">
    <location>
        <begin position="21"/>
        <end position="1031"/>
    </location>
</feature>
<dbReference type="Pfam" id="PF07715">
    <property type="entry name" value="Plug"/>
    <property type="match status" value="1"/>
</dbReference>
<dbReference type="InterPro" id="IPR012910">
    <property type="entry name" value="Plug_dom"/>
</dbReference>
<keyword evidence="11" id="KW-1185">Reference proteome</keyword>
<keyword evidence="4 7" id="KW-0812">Transmembrane</keyword>
<feature type="signal peptide" evidence="8">
    <location>
        <begin position="1"/>
        <end position="20"/>
    </location>
</feature>
<dbReference type="RefSeq" id="WP_081154643.1">
    <property type="nucleotide sequence ID" value="NZ_LVYD01000077.1"/>
</dbReference>
<dbReference type="PROSITE" id="PS00018">
    <property type="entry name" value="EF_HAND_1"/>
    <property type="match status" value="1"/>
</dbReference>
<evidence type="ECO:0000256" key="5">
    <source>
        <dbReference type="ARBA" id="ARBA00023136"/>
    </source>
</evidence>
<dbReference type="NCBIfam" id="TIGR04056">
    <property type="entry name" value="OMP_RagA_SusC"/>
    <property type="match status" value="1"/>
</dbReference>
<dbReference type="PROSITE" id="PS52016">
    <property type="entry name" value="TONB_DEPENDENT_REC_3"/>
    <property type="match status" value="1"/>
</dbReference>
<dbReference type="OrthoDB" id="9768177at2"/>
<evidence type="ECO:0000256" key="3">
    <source>
        <dbReference type="ARBA" id="ARBA00022452"/>
    </source>
</evidence>
<reference evidence="10 11" key="1">
    <citation type="submission" date="2016-03" db="EMBL/GenBank/DDBJ databases">
        <title>Niastella vici sp. nov., isolated from farmland soil.</title>
        <authorList>
            <person name="Chen L."/>
            <person name="Wang D."/>
            <person name="Yang S."/>
            <person name="Wang G."/>
        </authorList>
    </citation>
    <scope>NUCLEOTIDE SEQUENCE [LARGE SCALE GENOMIC DNA]</scope>
    <source>
        <strain evidence="10 11">DJ57</strain>
    </source>
</reference>
<protein>
    <recommendedName>
        <fullName evidence="9">TonB-dependent receptor plug domain-containing protein</fullName>
    </recommendedName>
</protein>
<dbReference type="InterPro" id="IPR018247">
    <property type="entry name" value="EF_Hand_1_Ca_BS"/>
</dbReference>
<gene>
    <name evidence="10" type="ORF">A3860_37125</name>
</gene>
<evidence type="ECO:0000313" key="10">
    <source>
        <dbReference type="EMBL" id="OQP59541.1"/>
    </source>
</evidence>
<keyword evidence="5 7" id="KW-0472">Membrane</keyword>
<proteinExistence type="inferred from homology"/>
<dbReference type="Gene3D" id="2.60.40.1120">
    <property type="entry name" value="Carboxypeptidase-like, regulatory domain"/>
    <property type="match status" value="1"/>
</dbReference>
<evidence type="ECO:0000313" key="11">
    <source>
        <dbReference type="Proteomes" id="UP000192796"/>
    </source>
</evidence>
<keyword evidence="2 7" id="KW-0813">Transport</keyword>
<dbReference type="InterPro" id="IPR023996">
    <property type="entry name" value="TonB-dep_OMP_SusC/RagA"/>
</dbReference>
<evidence type="ECO:0000256" key="2">
    <source>
        <dbReference type="ARBA" id="ARBA00022448"/>
    </source>
</evidence>
<dbReference type="Gene3D" id="2.40.170.20">
    <property type="entry name" value="TonB-dependent receptor, beta-barrel domain"/>
    <property type="match status" value="1"/>
</dbReference>
<name>A0A1V9FMM7_9BACT</name>
<dbReference type="InterPro" id="IPR036942">
    <property type="entry name" value="Beta-barrel_TonB_sf"/>
</dbReference>
<dbReference type="Proteomes" id="UP000192796">
    <property type="component" value="Unassembled WGS sequence"/>
</dbReference>
<dbReference type="InterPro" id="IPR023997">
    <property type="entry name" value="TonB-dep_OMP_SusC/RagA_CS"/>
</dbReference>
<dbReference type="SUPFAM" id="SSF56935">
    <property type="entry name" value="Porins"/>
    <property type="match status" value="1"/>
</dbReference>
<dbReference type="Gene3D" id="2.170.130.10">
    <property type="entry name" value="TonB-dependent receptor, plug domain"/>
    <property type="match status" value="1"/>
</dbReference>
<comment type="similarity">
    <text evidence="7">Belongs to the TonB-dependent receptor family.</text>
</comment>
<dbReference type="EMBL" id="LVYD01000077">
    <property type="protein sequence ID" value="OQP59541.1"/>
    <property type="molecule type" value="Genomic_DNA"/>
</dbReference>
<dbReference type="InterPro" id="IPR008969">
    <property type="entry name" value="CarboxyPept-like_regulatory"/>
</dbReference>
<evidence type="ECO:0000259" key="9">
    <source>
        <dbReference type="Pfam" id="PF07715"/>
    </source>
</evidence>
<keyword evidence="8" id="KW-0732">Signal</keyword>
<evidence type="ECO:0000256" key="4">
    <source>
        <dbReference type="ARBA" id="ARBA00022692"/>
    </source>
</evidence>
<dbReference type="Pfam" id="PF13715">
    <property type="entry name" value="CarbopepD_reg_2"/>
    <property type="match status" value="1"/>
</dbReference>
<evidence type="ECO:0000256" key="1">
    <source>
        <dbReference type="ARBA" id="ARBA00004571"/>
    </source>
</evidence>
<dbReference type="InterPro" id="IPR039426">
    <property type="entry name" value="TonB-dep_rcpt-like"/>
</dbReference>